<dbReference type="InterPro" id="IPR011058">
    <property type="entry name" value="Cyanovirin-N"/>
</dbReference>
<dbReference type="Pfam" id="PF08881">
    <property type="entry name" value="CVNH"/>
    <property type="match status" value="1"/>
</dbReference>
<evidence type="ECO:0000313" key="3">
    <source>
        <dbReference type="EMBL" id="ORY64486.1"/>
    </source>
</evidence>
<protein>
    <submittedName>
        <fullName evidence="3">CVNH domain-domain-containing protein</fullName>
    </submittedName>
</protein>
<dbReference type="STRING" id="1141098.A0A1Y2DZF9"/>
<dbReference type="Gene3D" id="2.30.60.10">
    <property type="entry name" value="Cyanovirin-N"/>
    <property type="match status" value="1"/>
</dbReference>
<keyword evidence="4" id="KW-1185">Reference proteome</keyword>
<dbReference type="GeneID" id="63776571"/>
<comment type="caution">
    <text evidence="3">The sequence shown here is derived from an EMBL/GenBank/DDBJ whole genome shotgun (WGS) entry which is preliminary data.</text>
</comment>
<feature type="region of interest" description="Disordered" evidence="1">
    <location>
        <begin position="1"/>
        <end position="66"/>
    </location>
</feature>
<dbReference type="InterPro" id="IPR036779">
    <property type="entry name" value="LysM_dom_sf"/>
</dbReference>
<dbReference type="CDD" id="cd00118">
    <property type="entry name" value="LysM"/>
    <property type="match status" value="1"/>
</dbReference>
<dbReference type="SUPFAM" id="SSF51322">
    <property type="entry name" value="Cyanovirin-N"/>
    <property type="match status" value="1"/>
</dbReference>
<dbReference type="SMART" id="SM00257">
    <property type="entry name" value="LysM"/>
    <property type="match status" value="1"/>
</dbReference>
<proteinExistence type="predicted"/>
<evidence type="ECO:0000259" key="2">
    <source>
        <dbReference type="PROSITE" id="PS51782"/>
    </source>
</evidence>
<dbReference type="Pfam" id="PF01476">
    <property type="entry name" value="LysM"/>
    <property type="match status" value="1"/>
</dbReference>
<dbReference type="InterPro" id="IPR036673">
    <property type="entry name" value="Cyanovirin-N_sf"/>
</dbReference>
<dbReference type="PROSITE" id="PS51782">
    <property type="entry name" value="LYSM"/>
    <property type="match status" value="1"/>
</dbReference>
<dbReference type="OrthoDB" id="2107166at2759"/>
<evidence type="ECO:0000313" key="4">
    <source>
        <dbReference type="Proteomes" id="UP000193689"/>
    </source>
</evidence>
<dbReference type="AlphaFoldDB" id="A0A1Y2DZF9"/>
<name>A0A1Y2DZF9_9PEZI</name>
<dbReference type="RefSeq" id="XP_040715900.1">
    <property type="nucleotide sequence ID" value="XM_040860359.1"/>
</dbReference>
<dbReference type="Proteomes" id="UP000193689">
    <property type="component" value="Unassembled WGS sequence"/>
</dbReference>
<dbReference type="EMBL" id="MCFJ01000007">
    <property type="protein sequence ID" value="ORY64486.1"/>
    <property type="molecule type" value="Genomic_DNA"/>
</dbReference>
<feature type="compositionally biased region" description="Basic and acidic residues" evidence="1">
    <location>
        <begin position="1"/>
        <end position="16"/>
    </location>
</feature>
<gene>
    <name evidence="3" type="ORF">BCR38DRAFT_435264</name>
</gene>
<dbReference type="Gene3D" id="3.10.350.10">
    <property type="entry name" value="LysM domain"/>
    <property type="match status" value="1"/>
</dbReference>
<dbReference type="SUPFAM" id="SSF54106">
    <property type="entry name" value="LysM domain"/>
    <property type="match status" value="1"/>
</dbReference>
<dbReference type="InParanoid" id="A0A1Y2DZF9"/>
<dbReference type="SMART" id="SM01111">
    <property type="entry name" value="CVNH"/>
    <property type="match status" value="1"/>
</dbReference>
<dbReference type="PANTHER" id="PTHR37014:SF1">
    <property type="entry name" value="EXPRESSION LETHALITY PROTEIN HEL10, PUTATIVE (AFU_ORTHOLOGUE AFUA_1G06580)-RELATED"/>
    <property type="match status" value="1"/>
</dbReference>
<feature type="domain" description="LysM" evidence="2">
    <location>
        <begin position="221"/>
        <end position="265"/>
    </location>
</feature>
<dbReference type="PANTHER" id="PTHR37014">
    <property type="entry name" value="EXPRESSION LETHALITY PROTEIN HEL10, PUTATIVE (AFU_ORTHOLOGUE AFUA_1G06580)-RELATED"/>
    <property type="match status" value="1"/>
</dbReference>
<reference evidence="3 4" key="1">
    <citation type="submission" date="2016-07" db="EMBL/GenBank/DDBJ databases">
        <title>Pervasive Adenine N6-methylation of Active Genes in Fungi.</title>
        <authorList>
            <consortium name="DOE Joint Genome Institute"/>
            <person name="Mondo S.J."/>
            <person name="Dannebaum R.O."/>
            <person name="Kuo R.C."/>
            <person name="Labutti K."/>
            <person name="Haridas S."/>
            <person name="Kuo A."/>
            <person name="Salamov A."/>
            <person name="Ahrendt S.R."/>
            <person name="Lipzen A."/>
            <person name="Sullivan W."/>
            <person name="Andreopoulos W.B."/>
            <person name="Clum A."/>
            <person name="Lindquist E."/>
            <person name="Daum C."/>
            <person name="Ramamoorthy G.K."/>
            <person name="Gryganskyi A."/>
            <person name="Culley D."/>
            <person name="Magnuson J.K."/>
            <person name="James T.Y."/>
            <person name="O'Malley M.A."/>
            <person name="Stajich J.E."/>
            <person name="Spatafora J.W."/>
            <person name="Visel A."/>
            <person name="Grigoriev I.V."/>
        </authorList>
    </citation>
    <scope>NUCLEOTIDE SEQUENCE [LARGE SCALE GENOMIC DNA]</scope>
    <source>
        <strain evidence="3 4">CBS 129021</strain>
    </source>
</reference>
<feature type="compositionally biased region" description="Low complexity" evidence="1">
    <location>
        <begin position="147"/>
        <end position="158"/>
    </location>
</feature>
<accession>A0A1Y2DZF9</accession>
<feature type="region of interest" description="Disordered" evidence="1">
    <location>
        <begin position="108"/>
        <end position="171"/>
    </location>
</feature>
<dbReference type="InterPro" id="IPR018392">
    <property type="entry name" value="LysM"/>
</dbReference>
<organism evidence="3 4">
    <name type="scientific">Pseudomassariella vexata</name>
    <dbReference type="NCBI Taxonomy" id="1141098"/>
    <lineage>
        <taxon>Eukaryota</taxon>
        <taxon>Fungi</taxon>
        <taxon>Dikarya</taxon>
        <taxon>Ascomycota</taxon>
        <taxon>Pezizomycotina</taxon>
        <taxon>Sordariomycetes</taxon>
        <taxon>Xylariomycetidae</taxon>
        <taxon>Amphisphaeriales</taxon>
        <taxon>Pseudomassariaceae</taxon>
        <taxon>Pseudomassariella</taxon>
    </lineage>
</organism>
<feature type="compositionally biased region" description="Basic and acidic residues" evidence="1">
    <location>
        <begin position="108"/>
        <end position="120"/>
    </location>
</feature>
<sequence length="321" mass="34462">MDHGYGNHNPQHDGRPGEAASYYGGMPETQHGSDGPGGYGQQHREGYGRNSSYPGDGQGFEGDGERGLMGAAAGGAAGAFAGHQAGHGVLGALGGAFAGHKLEDFAKDRRESKKEEEQRKHQMHSPPPPPPAYNSGEHRQHEPHGNQQSQDSHSQSRSMGGGGLAGNFSASSHDVHLEGNLILRATCRRPGGADEHSSIDLNRVLGNQDGHFHWVSGSGTTNYQVKQGDTLRDIARQYHCGFGDIAKINHLDNPDLIYPGQNLQVPRHEGGNFGASARDVHLVDGGRVLEAELKNVRGDWHRSRVDLNERISNNNGHLCLV</sequence>
<evidence type="ECO:0000256" key="1">
    <source>
        <dbReference type="SAM" id="MobiDB-lite"/>
    </source>
</evidence>